<evidence type="ECO:0000313" key="4">
    <source>
        <dbReference type="Proteomes" id="UP001238805"/>
    </source>
</evidence>
<dbReference type="Pfam" id="PF02452">
    <property type="entry name" value="PemK_toxin"/>
    <property type="match status" value="1"/>
</dbReference>
<protein>
    <submittedName>
        <fullName evidence="3">Type II toxin-antitoxin system PemK/MazF family toxin</fullName>
        <ecNumber evidence="3">3.1.-.-</ecNumber>
    </submittedName>
</protein>
<sequence length="112" mass="12451">MSTSLRPGQIVWVNLSPTSGKEQAGYRPAVVISGPTYLEVVTDLAVVVPVTRTGQGWENHVKLAALESWAMTEQVRTIARSRITRISGTVTPEELRSIRRWVIDLIDEPPTR</sequence>
<dbReference type="SUPFAM" id="SSF50118">
    <property type="entry name" value="Cell growth inhibitor/plasmid maintenance toxic component"/>
    <property type="match status" value="1"/>
</dbReference>
<gene>
    <name evidence="3" type="ORF">QP029_08380</name>
</gene>
<keyword evidence="3" id="KW-0378">Hydrolase</keyword>
<proteinExistence type="inferred from homology"/>
<dbReference type="PANTHER" id="PTHR33988:SF3">
    <property type="entry name" value="ENDORIBONUCLEASE TOXIN CHPB-RELATED"/>
    <property type="match status" value="1"/>
</dbReference>
<dbReference type="InterPro" id="IPR011067">
    <property type="entry name" value="Plasmid_toxin/cell-grow_inhib"/>
</dbReference>
<dbReference type="Gene3D" id="2.30.30.110">
    <property type="match status" value="1"/>
</dbReference>
<organism evidence="3 4">
    <name type="scientific">Corynebacterium suedekumii</name>
    <dbReference type="NCBI Taxonomy" id="3049801"/>
    <lineage>
        <taxon>Bacteria</taxon>
        <taxon>Bacillati</taxon>
        <taxon>Actinomycetota</taxon>
        <taxon>Actinomycetes</taxon>
        <taxon>Mycobacteriales</taxon>
        <taxon>Corynebacteriaceae</taxon>
        <taxon>Corynebacterium</taxon>
    </lineage>
</organism>
<dbReference type="EMBL" id="CP126970">
    <property type="protein sequence ID" value="WIM69292.1"/>
    <property type="molecule type" value="Genomic_DNA"/>
</dbReference>
<dbReference type="GO" id="GO:0016787">
    <property type="term" value="F:hydrolase activity"/>
    <property type="evidence" value="ECO:0007669"/>
    <property type="project" value="UniProtKB-KW"/>
</dbReference>
<accession>A0ABY8VJM8</accession>
<reference evidence="3 4" key="1">
    <citation type="submission" date="2023-05" db="EMBL/GenBank/DDBJ databases">
        <title>Corynebacterium suedekumii sp. nov. and Corynebacterium breve sp. nov. isolated from raw cow's milk.</title>
        <authorList>
            <person name="Baer M.K."/>
            <person name="Mehl L."/>
            <person name="Hellmuth R."/>
            <person name="Marke G."/>
            <person name="Lipski A."/>
        </authorList>
    </citation>
    <scope>NUCLEOTIDE SEQUENCE [LARGE SCALE GENOMIC DNA]</scope>
    <source>
        <strain evidence="3 4">LM112</strain>
    </source>
</reference>
<evidence type="ECO:0000313" key="3">
    <source>
        <dbReference type="EMBL" id="WIM69292.1"/>
    </source>
</evidence>
<evidence type="ECO:0000256" key="1">
    <source>
        <dbReference type="ARBA" id="ARBA00007521"/>
    </source>
</evidence>
<comment type="similarity">
    <text evidence="1">Belongs to the PemK/MazF family.</text>
</comment>
<dbReference type="EC" id="3.1.-.-" evidence="3"/>
<dbReference type="Proteomes" id="UP001238805">
    <property type="component" value="Chromosome"/>
</dbReference>
<keyword evidence="4" id="KW-1185">Reference proteome</keyword>
<keyword evidence="2" id="KW-1277">Toxin-antitoxin system</keyword>
<dbReference type="InterPro" id="IPR003477">
    <property type="entry name" value="PemK-like"/>
</dbReference>
<name>A0ABY8VJM8_9CORY</name>
<dbReference type="PANTHER" id="PTHR33988">
    <property type="entry name" value="ENDORIBONUCLEASE MAZF-RELATED"/>
    <property type="match status" value="1"/>
</dbReference>
<dbReference type="RefSeq" id="WP_284873887.1">
    <property type="nucleotide sequence ID" value="NZ_CP126970.1"/>
</dbReference>
<evidence type="ECO:0000256" key="2">
    <source>
        <dbReference type="ARBA" id="ARBA00022649"/>
    </source>
</evidence>